<feature type="compositionally biased region" description="Low complexity" evidence="1">
    <location>
        <begin position="132"/>
        <end position="172"/>
    </location>
</feature>
<evidence type="ECO:0000256" key="1">
    <source>
        <dbReference type="SAM" id="MobiDB-lite"/>
    </source>
</evidence>
<organism evidence="2 3">
    <name type="scientific">Phytohabitans flavus</name>
    <dbReference type="NCBI Taxonomy" id="1076124"/>
    <lineage>
        <taxon>Bacteria</taxon>
        <taxon>Bacillati</taxon>
        <taxon>Actinomycetota</taxon>
        <taxon>Actinomycetes</taxon>
        <taxon>Micromonosporales</taxon>
        <taxon>Micromonosporaceae</taxon>
    </lineage>
</organism>
<dbReference type="AlphaFoldDB" id="A0A6F8XPR1"/>
<dbReference type="GO" id="GO:0005975">
    <property type="term" value="P:carbohydrate metabolic process"/>
    <property type="evidence" value="ECO:0007669"/>
    <property type="project" value="InterPro"/>
</dbReference>
<dbReference type="Proteomes" id="UP000502508">
    <property type="component" value="Chromosome"/>
</dbReference>
<proteinExistence type="predicted"/>
<dbReference type="InterPro" id="IPR008928">
    <property type="entry name" value="6-hairpin_glycosidase_sf"/>
</dbReference>
<gene>
    <name evidence="2" type="ORF">Pflav_022100</name>
</gene>
<dbReference type="EMBL" id="AP022870">
    <property type="protein sequence ID" value="BCB75800.1"/>
    <property type="molecule type" value="Genomic_DNA"/>
</dbReference>
<dbReference type="KEGG" id="pfla:Pflav_022100"/>
<dbReference type="Gene3D" id="1.50.10.10">
    <property type="match status" value="1"/>
</dbReference>
<reference evidence="2 3" key="1">
    <citation type="submission" date="2020-03" db="EMBL/GenBank/DDBJ databases">
        <title>Whole genome shotgun sequence of Phytohabitans flavus NBRC 107702.</title>
        <authorList>
            <person name="Komaki H."/>
            <person name="Tamura T."/>
        </authorList>
    </citation>
    <scope>NUCLEOTIDE SEQUENCE [LARGE SCALE GENOMIC DNA]</scope>
    <source>
        <strain evidence="2 3">NBRC 107702</strain>
    </source>
</reference>
<feature type="compositionally biased region" description="Low complexity" evidence="1">
    <location>
        <begin position="193"/>
        <end position="209"/>
    </location>
</feature>
<dbReference type="SUPFAM" id="SSF48208">
    <property type="entry name" value="Six-hairpin glycosidases"/>
    <property type="match status" value="1"/>
</dbReference>
<feature type="region of interest" description="Disordered" evidence="1">
    <location>
        <begin position="132"/>
        <end position="209"/>
    </location>
</feature>
<protein>
    <submittedName>
        <fullName evidence="2">Uncharacterized protein</fullName>
    </submittedName>
</protein>
<sequence length="209" mass="21561">MCEWGSLAMSLACGPRLSVVPGEPTTVTISPGTPVTFVLAVAQREPLVHVDPAAAWDLLAGDEAGWRAWAAEIDESLPFRDAVVRSLLTLRLLTYSPSNAPVAAPTTSLPEDPGGVRNWDYRYVWPATPASVSRRSSVPARPRRPVVSSVGSCTPAASSAPACPRCSPSTAATYRANANESTGPGTPAASRCGSATARPTSTSSTGTAG</sequence>
<dbReference type="InterPro" id="IPR012341">
    <property type="entry name" value="6hp_glycosidase-like_sf"/>
</dbReference>
<reference evidence="2 3" key="2">
    <citation type="submission" date="2020-03" db="EMBL/GenBank/DDBJ databases">
        <authorList>
            <person name="Ichikawa N."/>
            <person name="Kimura A."/>
            <person name="Kitahashi Y."/>
            <person name="Uohara A."/>
        </authorList>
    </citation>
    <scope>NUCLEOTIDE SEQUENCE [LARGE SCALE GENOMIC DNA]</scope>
    <source>
        <strain evidence="2 3">NBRC 107702</strain>
    </source>
</reference>
<keyword evidence="3" id="KW-1185">Reference proteome</keyword>
<evidence type="ECO:0000313" key="3">
    <source>
        <dbReference type="Proteomes" id="UP000502508"/>
    </source>
</evidence>
<name>A0A6F8XPR1_9ACTN</name>
<evidence type="ECO:0000313" key="2">
    <source>
        <dbReference type="EMBL" id="BCB75800.1"/>
    </source>
</evidence>
<accession>A0A6F8XPR1</accession>